<dbReference type="SUPFAM" id="SSF53474">
    <property type="entry name" value="alpha/beta-Hydrolases"/>
    <property type="match status" value="1"/>
</dbReference>
<dbReference type="Gene3D" id="3.40.50.1820">
    <property type="entry name" value="alpha/beta hydrolase"/>
    <property type="match status" value="1"/>
</dbReference>
<gene>
    <name evidence="3" type="ORF">GP473_01140</name>
</gene>
<protein>
    <submittedName>
        <fullName evidence="3">Alpha/beta fold hydrolase</fullName>
    </submittedName>
</protein>
<dbReference type="InterPro" id="IPR000073">
    <property type="entry name" value="AB_hydrolase_1"/>
</dbReference>
<dbReference type="Pfam" id="PF00561">
    <property type="entry name" value="Abhydrolase_1"/>
    <property type="match status" value="1"/>
</dbReference>
<keyword evidence="4" id="KW-1185">Reference proteome</keyword>
<feature type="signal peptide" evidence="1">
    <location>
        <begin position="1"/>
        <end position="34"/>
    </location>
</feature>
<accession>A0A7G7YLW8</accession>
<dbReference type="GO" id="GO:0016787">
    <property type="term" value="F:hydrolase activity"/>
    <property type="evidence" value="ECO:0007669"/>
    <property type="project" value="UniProtKB-KW"/>
</dbReference>
<dbReference type="RefSeq" id="WP_186277004.1">
    <property type="nucleotide sequence ID" value="NZ_CP046883.1"/>
</dbReference>
<sequence length="239" mass="24907">MTMSVKKSVLGKTVIGTVGAAALTLSVVTVPAAAADTKLQWGPCPVGAMTAPDAQCATFTAPKDYKNPSAGTITLTMSKIPAKSGKPRGAIAGNPGGPGGEALPMFEGNQKDDKGVNRVKMTQEIKDNYDLIAVEPRGLAYGDPLTCSVADIPVGNLAMTVGAGLAHDVCNWSQPGYVDQINTENTARDLDVARQALGLDKLSLYGVSYGGLLMATYATLFPEHTDHSLLDSTVWAILR</sequence>
<evidence type="ECO:0000256" key="1">
    <source>
        <dbReference type="SAM" id="SignalP"/>
    </source>
</evidence>
<keyword evidence="3" id="KW-0378">Hydrolase</keyword>
<evidence type="ECO:0000259" key="2">
    <source>
        <dbReference type="Pfam" id="PF00561"/>
    </source>
</evidence>
<organism evidence="3 4">
    <name type="scientific">Corynebacterium anserum</name>
    <dbReference type="NCBI Taxonomy" id="2684406"/>
    <lineage>
        <taxon>Bacteria</taxon>
        <taxon>Bacillati</taxon>
        <taxon>Actinomycetota</taxon>
        <taxon>Actinomycetes</taxon>
        <taxon>Mycobacteriales</taxon>
        <taxon>Corynebacteriaceae</taxon>
        <taxon>Corynebacterium</taxon>
    </lineage>
</organism>
<name>A0A7G7YLW8_9CORY</name>
<evidence type="ECO:0000313" key="4">
    <source>
        <dbReference type="Proteomes" id="UP000515275"/>
    </source>
</evidence>
<dbReference type="KEGG" id="cans:GP473_01140"/>
<reference evidence="3 4" key="1">
    <citation type="submission" date="2019-12" db="EMBL/GenBank/DDBJ databases">
        <title>Corynebacterium sp. nov., isolated from feces of the Anser Albifrons in China.</title>
        <authorList>
            <person name="Liu Q."/>
        </authorList>
    </citation>
    <scope>NUCLEOTIDE SEQUENCE [LARGE SCALE GENOMIC DNA]</scope>
    <source>
        <strain evidence="3 4">23H37-10</strain>
    </source>
</reference>
<keyword evidence="1" id="KW-0732">Signal</keyword>
<feature type="chain" id="PRO_5028802181" evidence="1">
    <location>
        <begin position="35"/>
        <end position="239"/>
    </location>
</feature>
<proteinExistence type="predicted"/>
<dbReference type="AlphaFoldDB" id="A0A7G7YLW8"/>
<evidence type="ECO:0000313" key="3">
    <source>
        <dbReference type="EMBL" id="QNH95488.1"/>
    </source>
</evidence>
<dbReference type="InterPro" id="IPR029058">
    <property type="entry name" value="AB_hydrolase_fold"/>
</dbReference>
<dbReference type="Proteomes" id="UP000515275">
    <property type="component" value="Chromosome"/>
</dbReference>
<dbReference type="EMBL" id="CP046883">
    <property type="protein sequence ID" value="QNH95488.1"/>
    <property type="molecule type" value="Genomic_DNA"/>
</dbReference>
<feature type="domain" description="AB hydrolase-1" evidence="2">
    <location>
        <begin position="127"/>
        <end position="227"/>
    </location>
</feature>